<dbReference type="Pfam" id="PF14350">
    <property type="entry name" value="Beta_protein"/>
    <property type="match status" value="1"/>
</dbReference>
<dbReference type="AlphaFoldDB" id="A0A2W6AM57"/>
<organism evidence="1 2">
    <name type="scientific">Candidatus Aeolococcus gillhamiae</name>
    <dbReference type="NCBI Taxonomy" id="3127015"/>
    <lineage>
        <taxon>Bacteria</taxon>
        <taxon>Bacillati</taxon>
        <taxon>Candidatus Dormiibacterota</taxon>
        <taxon>Candidatus Dormibacteria</taxon>
        <taxon>Candidatus Aeolococcales</taxon>
        <taxon>Candidatus Aeolococcaceae</taxon>
        <taxon>Candidatus Aeolococcus</taxon>
    </lineage>
</organism>
<protein>
    <recommendedName>
        <fullName evidence="3">Beta protein</fullName>
    </recommendedName>
</protein>
<dbReference type="EMBL" id="QHBU01000242">
    <property type="protein sequence ID" value="PZR78791.1"/>
    <property type="molecule type" value="Genomic_DNA"/>
</dbReference>
<name>A0A2W6AM57_9BACT</name>
<gene>
    <name evidence="1" type="ORF">DLM65_12080</name>
</gene>
<sequence length="377" mass="40950">MTVQLALLQPKPFVPMPSGSVHYVAALQNKTGELEALRNASEQTWSRLTPLLHIVGRQLQPPEFRSANISEWVRKLGEAVGTHPFFLDLLRLDPSHPVTTTKGPVPLLERIYWATRRRSLNVVPVVTVGHSTSAHFTLVRSITETDGRGVALRYPIRTLALEASKQQAYLNSVLDAVGTDVGAADLLIDLAYLDPDVDVRAEDLGPAIAGALAVGSWRNVVVFGTSIPSMMSCVPEGTMGTLPRTEWEIWQALRSVGLSRVPAYGDYAIQHPRPPHDVGGGGTMRANIRYTIEDGTLVARGRGPVRQEGNEQYIGLCQELIARAEFAGAGYTWGDGLIDGCARGQEEPGAQNVWRGAGTSHHLRFVTDQLDRLSGAA</sequence>
<comment type="caution">
    <text evidence="1">The sequence shown here is derived from an EMBL/GenBank/DDBJ whole genome shotgun (WGS) entry which is preliminary data.</text>
</comment>
<dbReference type="InterPro" id="IPR025683">
    <property type="entry name" value="Protein_beta"/>
</dbReference>
<accession>A0A2W6AM57</accession>
<evidence type="ECO:0000313" key="2">
    <source>
        <dbReference type="Proteomes" id="UP000248724"/>
    </source>
</evidence>
<proteinExistence type="predicted"/>
<dbReference type="Proteomes" id="UP000248724">
    <property type="component" value="Unassembled WGS sequence"/>
</dbReference>
<reference evidence="1 2" key="1">
    <citation type="journal article" date="2017" name="Nature">
        <title>Atmospheric trace gases support primary production in Antarctic desert surface soil.</title>
        <authorList>
            <person name="Ji M."/>
            <person name="Greening C."/>
            <person name="Vanwonterghem I."/>
            <person name="Carere C.R."/>
            <person name="Bay S.K."/>
            <person name="Steen J.A."/>
            <person name="Montgomery K."/>
            <person name="Lines T."/>
            <person name="Beardall J."/>
            <person name="van Dorst J."/>
            <person name="Snape I."/>
            <person name="Stott M.B."/>
            <person name="Hugenholtz P."/>
            <person name="Ferrari B.C."/>
        </authorList>
    </citation>
    <scope>NUCLEOTIDE SEQUENCE [LARGE SCALE GENOMIC DNA]</scope>
    <source>
        <strain evidence="1">RRmetagenome_bin12</strain>
    </source>
</reference>
<evidence type="ECO:0008006" key="3">
    <source>
        <dbReference type="Google" id="ProtNLM"/>
    </source>
</evidence>
<evidence type="ECO:0000313" key="1">
    <source>
        <dbReference type="EMBL" id="PZR78791.1"/>
    </source>
</evidence>